<dbReference type="Pfam" id="PF19578">
    <property type="entry name" value="DUF6090"/>
    <property type="match status" value="1"/>
</dbReference>
<dbReference type="OrthoDB" id="821805at2"/>
<reference evidence="2 3" key="1">
    <citation type="submission" date="2018-01" db="EMBL/GenBank/DDBJ databases">
        <title>The draft genome of Hanstruepera neustonica JCM19743.</title>
        <authorList>
            <person name="He R.-H."/>
            <person name="Du Z.-J."/>
        </authorList>
    </citation>
    <scope>NUCLEOTIDE SEQUENCE [LARGE SCALE GENOMIC DNA]</scope>
    <source>
        <strain evidence="2 3">JCM19743</strain>
    </source>
</reference>
<dbReference type="InterPro" id="IPR045749">
    <property type="entry name" value="DUF6090"/>
</dbReference>
<gene>
    <name evidence="2" type="ORF">C1T31_05245</name>
</gene>
<protein>
    <submittedName>
        <fullName evidence="2">Uncharacterized protein</fullName>
    </submittedName>
</protein>
<sequence>MIKFFRKIRQNMIKENRVSKYLLYAIGEIVLVVIGILIALQINNWNENRKSNIQEQLYLKRLLVENNEDLVTFKNNIKNLEKGIETDEALSKALNNPNASDSLVISAANDFFGYGSIYPIFTSSTSTFDDLSSTGNLKVIQNTILRDQLVKHYAFHKQVSERIRIGTDWALPVDAPFTYQNSIMRFEPNSNSLFGKQDTRELAQHLLSKKIEYINNAAVHYWLNKDAIDQLLTLIDDTESIVQLLEKEITN</sequence>
<accession>A0A2K1E0G1</accession>
<keyword evidence="1" id="KW-0472">Membrane</keyword>
<keyword evidence="1" id="KW-0812">Transmembrane</keyword>
<organism evidence="2 3">
    <name type="scientific">Hanstruepera neustonica</name>
    <dbReference type="NCBI Taxonomy" id="1445657"/>
    <lineage>
        <taxon>Bacteria</taxon>
        <taxon>Pseudomonadati</taxon>
        <taxon>Bacteroidota</taxon>
        <taxon>Flavobacteriia</taxon>
        <taxon>Flavobacteriales</taxon>
        <taxon>Flavobacteriaceae</taxon>
        <taxon>Hanstruepera</taxon>
    </lineage>
</organism>
<keyword evidence="3" id="KW-1185">Reference proteome</keyword>
<feature type="transmembrane region" description="Helical" evidence="1">
    <location>
        <begin position="21"/>
        <end position="42"/>
    </location>
</feature>
<dbReference type="Proteomes" id="UP000236641">
    <property type="component" value="Unassembled WGS sequence"/>
</dbReference>
<evidence type="ECO:0000256" key="1">
    <source>
        <dbReference type="SAM" id="Phobius"/>
    </source>
</evidence>
<evidence type="ECO:0000313" key="2">
    <source>
        <dbReference type="EMBL" id="PNQ73741.1"/>
    </source>
</evidence>
<evidence type="ECO:0000313" key="3">
    <source>
        <dbReference type="Proteomes" id="UP000236641"/>
    </source>
</evidence>
<keyword evidence="1" id="KW-1133">Transmembrane helix</keyword>
<comment type="caution">
    <text evidence="2">The sequence shown here is derived from an EMBL/GenBank/DDBJ whole genome shotgun (WGS) entry which is preliminary data.</text>
</comment>
<name>A0A2K1E0G1_9FLAO</name>
<dbReference type="AlphaFoldDB" id="A0A2K1E0G1"/>
<proteinExistence type="predicted"/>
<dbReference type="EMBL" id="POWF01000002">
    <property type="protein sequence ID" value="PNQ73741.1"/>
    <property type="molecule type" value="Genomic_DNA"/>
</dbReference>